<feature type="binding site" evidence="10">
    <location>
        <begin position="138"/>
        <end position="141"/>
    </location>
    <ligand>
        <name>GTP</name>
        <dbReference type="ChEBI" id="CHEBI:37565"/>
    </ligand>
</feature>
<evidence type="ECO:0000256" key="3">
    <source>
        <dbReference type="ARBA" id="ARBA00022741"/>
    </source>
</evidence>
<dbReference type="NCBIfam" id="NF000766">
    <property type="entry name" value="PRK00049.1"/>
    <property type="match status" value="1"/>
</dbReference>
<dbReference type="SUPFAM" id="SSF50465">
    <property type="entry name" value="EF-Tu/eEF-1alpha/eIF2-gamma C-terminal domain"/>
    <property type="match status" value="1"/>
</dbReference>
<dbReference type="InterPro" id="IPR004160">
    <property type="entry name" value="Transl_elong_EFTu/EF1A_C"/>
</dbReference>
<dbReference type="InterPro" id="IPR005225">
    <property type="entry name" value="Small_GTP-bd"/>
</dbReference>
<evidence type="ECO:0000256" key="4">
    <source>
        <dbReference type="ARBA" id="ARBA00022768"/>
    </source>
</evidence>
<comment type="function">
    <text evidence="10">GTP hydrolase that promotes the GTP-dependent binding of aminoacyl-tRNA to the A-site of ribosomes during protein biosynthesis.</text>
</comment>
<evidence type="ECO:0000313" key="13">
    <source>
        <dbReference type="EMBL" id="RFA13495.1"/>
    </source>
</evidence>
<evidence type="ECO:0000256" key="1">
    <source>
        <dbReference type="ARBA" id="ARBA00007249"/>
    </source>
</evidence>
<dbReference type="PRINTS" id="PR00315">
    <property type="entry name" value="ELONGATNFCT"/>
</dbReference>
<dbReference type="Gene3D" id="2.40.30.10">
    <property type="entry name" value="Translation factors"/>
    <property type="match status" value="2"/>
</dbReference>
<dbReference type="PROSITE" id="PS00301">
    <property type="entry name" value="G_TR_1"/>
    <property type="match status" value="1"/>
</dbReference>
<evidence type="ECO:0000256" key="5">
    <source>
        <dbReference type="ARBA" id="ARBA00022801"/>
    </source>
</evidence>
<evidence type="ECO:0000256" key="6">
    <source>
        <dbReference type="ARBA" id="ARBA00022842"/>
    </source>
</evidence>
<reference evidence="14 15" key="1">
    <citation type="submission" date="2017-04" db="EMBL/GenBank/DDBJ databases">
        <title>Comparative genome analysis of Subtercola boreus.</title>
        <authorList>
            <person name="Cho Y.-J."/>
            <person name="Cho A."/>
            <person name="Kim O.-S."/>
            <person name="Lee J.-I."/>
        </authorList>
    </citation>
    <scope>NUCLEOTIDE SEQUENCE [LARGE SCALE GENOMIC DNA]</scope>
    <source>
        <strain evidence="12 15">P27444</strain>
        <strain evidence="13 14">P27479</strain>
    </source>
</reference>
<dbReference type="GO" id="GO:0005829">
    <property type="term" value="C:cytosol"/>
    <property type="evidence" value="ECO:0007669"/>
    <property type="project" value="TreeGrafter"/>
</dbReference>
<dbReference type="SUPFAM" id="SSF50447">
    <property type="entry name" value="Translation proteins"/>
    <property type="match status" value="1"/>
</dbReference>
<evidence type="ECO:0000256" key="10">
    <source>
        <dbReference type="HAMAP-Rule" id="MF_00118"/>
    </source>
</evidence>
<feature type="binding site" evidence="10">
    <location>
        <begin position="19"/>
        <end position="26"/>
    </location>
    <ligand>
        <name>GTP</name>
        <dbReference type="ChEBI" id="CHEBI:37565"/>
    </ligand>
</feature>
<dbReference type="SUPFAM" id="SSF52540">
    <property type="entry name" value="P-loop containing nucleoside triphosphate hydrolases"/>
    <property type="match status" value="1"/>
</dbReference>
<gene>
    <name evidence="10" type="primary">tuf</name>
    <name evidence="12" type="ORF">B7R21_14175</name>
    <name evidence="13" type="ORF">B7R22_12550</name>
</gene>
<dbReference type="InterPro" id="IPR009001">
    <property type="entry name" value="Transl_elong_EF1A/Init_IF2_C"/>
</dbReference>
<name>A0A3E0VCZ9_9MICO</name>
<evidence type="ECO:0000256" key="7">
    <source>
        <dbReference type="ARBA" id="ARBA00022917"/>
    </source>
</evidence>
<keyword evidence="7 10" id="KW-0648">Protein biosynthesis</keyword>
<feature type="binding site" evidence="10">
    <location>
        <position position="26"/>
    </location>
    <ligand>
        <name>Mg(2+)</name>
        <dbReference type="ChEBI" id="CHEBI:18420"/>
    </ligand>
</feature>
<dbReference type="InterPro" id="IPR050055">
    <property type="entry name" value="EF-Tu_GTPase"/>
</dbReference>
<comment type="subunit">
    <text evidence="10">Monomer.</text>
</comment>
<keyword evidence="10" id="KW-0479">Metal-binding</keyword>
<organism evidence="12 15">
    <name type="scientific">Subtercola boreus</name>
    <dbReference type="NCBI Taxonomy" id="120213"/>
    <lineage>
        <taxon>Bacteria</taxon>
        <taxon>Bacillati</taxon>
        <taxon>Actinomycetota</taxon>
        <taxon>Actinomycetes</taxon>
        <taxon>Micrococcales</taxon>
        <taxon>Microbacteriaceae</taxon>
        <taxon>Subtercola</taxon>
    </lineage>
</organism>
<dbReference type="InterPro" id="IPR031157">
    <property type="entry name" value="G_TR_CS"/>
</dbReference>
<dbReference type="EMBL" id="NBXA01000026">
    <property type="protein sequence ID" value="RFA07358.1"/>
    <property type="molecule type" value="Genomic_DNA"/>
</dbReference>
<evidence type="ECO:0000256" key="8">
    <source>
        <dbReference type="ARBA" id="ARBA00023134"/>
    </source>
</evidence>
<protein>
    <recommendedName>
        <fullName evidence="9 10">Elongation factor Tu</fullName>
        <shortName evidence="10">EF-Tu</shortName>
        <ecNumber evidence="10">3.6.5.3</ecNumber>
    </recommendedName>
</protein>
<comment type="caution">
    <text evidence="12">The sequence shown here is derived from an EMBL/GenBank/DDBJ whole genome shotgun (WGS) entry which is preliminary data.</text>
</comment>
<feature type="domain" description="Tr-type G" evidence="11">
    <location>
        <begin position="10"/>
        <end position="206"/>
    </location>
</feature>
<accession>A0A3E0VCZ9</accession>
<dbReference type="InterPro" id="IPR004161">
    <property type="entry name" value="EFTu-like_2"/>
</dbReference>
<evidence type="ECO:0000259" key="11">
    <source>
        <dbReference type="PROSITE" id="PS51722"/>
    </source>
</evidence>
<keyword evidence="5 10" id="KW-0378">Hydrolase</keyword>
<dbReference type="GO" id="GO:0005525">
    <property type="term" value="F:GTP binding"/>
    <property type="evidence" value="ECO:0007669"/>
    <property type="project" value="UniProtKB-UniRule"/>
</dbReference>
<comment type="catalytic activity">
    <reaction evidence="10">
        <text>GTP + H2O = GDP + phosphate + H(+)</text>
        <dbReference type="Rhea" id="RHEA:19669"/>
        <dbReference type="ChEBI" id="CHEBI:15377"/>
        <dbReference type="ChEBI" id="CHEBI:15378"/>
        <dbReference type="ChEBI" id="CHEBI:37565"/>
        <dbReference type="ChEBI" id="CHEBI:43474"/>
        <dbReference type="ChEBI" id="CHEBI:58189"/>
        <dbReference type="EC" id="3.6.5.3"/>
    </reaction>
</comment>
<dbReference type="EMBL" id="NBXB01000034">
    <property type="protein sequence ID" value="RFA13495.1"/>
    <property type="molecule type" value="Genomic_DNA"/>
</dbReference>
<dbReference type="NCBIfam" id="TIGR00231">
    <property type="entry name" value="small_GTP"/>
    <property type="match status" value="1"/>
</dbReference>
<dbReference type="OrthoDB" id="9803139at2"/>
<dbReference type="FunFam" id="3.40.50.300:FF:000003">
    <property type="entry name" value="Elongation factor Tu"/>
    <property type="match status" value="1"/>
</dbReference>
<dbReference type="PANTHER" id="PTHR43721">
    <property type="entry name" value="ELONGATION FACTOR TU-RELATED"/>
    <property type="match status" value="1"/>
</dbReference>
<dbReference type="PANTHER" id="PTHR43721:SF22">
    <property type="entry name" value="ELONGATION FACTOR TU, MITOCHONDRIAL"/>
    <property type="match status" value="1"/>
</dbReference>
<dbReference type="AlphaFoldDB" id="A0A3E0VCZ9"/>
<proteinExistence type="inferred from homology"/>
<dbReference type="InterPro" id="IPR041709">
    <property type="entry name" value="EF-Tu_GTP-bd"/>
</dbReference>
<sequence length="396" mass="43370">MAKAKFERTKPHVNVGTIGHVDHGKTTLTAAISKVLADKYPAYNKTFNFDQIDSAPEEKQRGITINISHIEYETEKRHYAHVDAPGHADYIKNMITGAAQMDGAILVVAATDGPMAQTREHVLLARQVGVPYLLVALNKSDAVDDEEILELVELEVRELLSSQNFDGDNAPVIRVSALKALEGDPEWTKSIEELMDAVDASIPDPIRDKDKPFLMPIEDVFTITGRGTVVTGRAERGTLAINSEVEIVGIRPTQKTTVTGIEMFHKQLDEAWAGENCGLLLRGTKREDVERGQVVVKPGSVTPHTGFEGTAYILSKDEGGRHNPFYTNYRPQFYFRTTDVTGVITLPEGTEMVMPGDTTDISVELIQPIAMEEGLGFAIREGGRTVGAGTVTKVTK</sequence>
<dbReference type="CDD" id="cd03707">
    <property type="entry name" value="EFTU_III"/>
    <property type="match status" value="1"/>
</dbReference>
<keyword evidence="4 10" id="KW-0251">Elongation factor</keyword>
<dbReference type="Pfam" id="PF03143">
    <property type="entry name" value="GTP_EFTU_D3"/>
    <property type="match status" value="1"/>
</dbReference>
<feature type="binding site" evidence="10">
    <location>
        <begin position="83"/>
        <end position="87"/>
    </location>
    <ligand>
        <name>GTP</name>
        <dbReference type="ChEBI" id="CHEBI:37565"/>
    </ligand>
</feature>
<dbReference type="CDD" id="cd01884">
    <property type="entry name" value="EF_Tu"/>
    <property type="match status" value="1"/>
</dbReference>
<dbReference type="GO" id="GO:0003924">
    <property type="term" value="F:GTPase activity"/>
    <property type="evidence" value="ECO:0007669"/>
    <property type="project" value="UniProtKB-UniRule"/>
</dbReference>
<dbReference type="RefSeq" id="WP_116283900.1">
    <property type="nucleotide sequence ID" value="NZ_NBXA01000026.1"/>
</dbReference>
<keyword evidence="2 10" id="KW-0963">Cytoplasm</keyword>
<dbReference type="HAMAP" id="MF_00118_B">
    <property type="entry name" value="EF_Tu_B"/>
    <property type="match status" value="1"/>
</dbReference>
<dbReference type="CDD" id="cd03697">
    <property type="entry name" value="EFTU_II"/>
    <property type="match status" value="1"/>
</dbReference>
<keyword evidence="8 10" id="KW-0342">GTP-binding</keyword>
<keyword evidence="6 10" id="KW-0460">Magnesium</keyword>
<dbReference type="InterPro" id="IPR004541">
    <property type="entry name" value="Transl_elong_EFTu/EF1A_bac/org"/>
</dbReference>
<dbReference type="PROSITE" id="PS51722">
    <property type="entry name" value="G_TR_2"/>
    <property type="match status" value="1"/>
</dbReference>
<evidence type="ECO:0000256" key="9">
    <source>
        <dbReference type="ARBA" id="ARBA00029554"/>
    </source>
</evidence>
<dbReference type="FunFam" id="2.40.30.10:FF:000001">
    <property type="entry name" value="Elongation factor Tu"/>
    <property type="match status" value="1"/>
</dbReference>
<comment type="subcellular location">
    <subcellularLocation>
        <location evidence="10">Cytoplasm</location>
    </subcellularLocation>
</comment>
<dbReference type="EC" id="3.6.5.3" evidence="10"/>
<dbReference type="InterPro" id="IPR027417">
    <property type="entry name" value="P-loop_NTPase"/>
</dbReference>
<dbReference type="NCBIfam" id="TIGR00485">
    <property type="entry name" value="EF-Tu"/>
    <property type="match status" value="1"/>
</dbReference>
<dbReference type="InterPro" id="IPR033720">
    <property type="entry name" value="EFTU_2"/>
</dbReference>
<dbReference type="GO" id="GO:0003746">
    <property type="term" value="F:translation elongation factor activity"/>
    <property type="evidence" value="ECO:0007669"/>
    <property type="project" value="UniProtKB-UniRule"/>
</dbReference>
<dbReference type="Proteomes" id="UP000256709">
    <property type="component" value="Unassembled WGS sequence"/>
</dbReference>
<dbReference type="InterPro" id="IPR000795">
    <property type="entry name" value="T_Tr_GTP-bd_dom"/>
</dbReference>
<dbReference type="GO" id="GO:0000287">
    <property type="term" value="F:magnesium ion binding"/>
    <property type="evidence" value="ECO:0007669"/>
    <property type="project" value="UniProtKB-UniRule"/>
</dbReference>
<dbReference type="Proteomes" id="UP000256541">
    <property type="component" value="Unassembled WGS sequence"/>
</dbReference>
<dbReference type="InterPro" id="IPR009000">
    <property type="entry name" value="Transl_B-barrel_sf"/>
</dbReference>
<keyword evidence="3 10" id="KW-0547">Nucleotide-binding</keyword>
<evidence type="ECO:0000313" key="14">
    <source>
        <dbReference type="Proteomes" id="UP000256541"/>
    </source>
</evidence>
<dbReference type="Pfam" id="PF00009">
    <property type="entry name" value="GTP_EFTU"/>
    <property type="match status" value="1"/>
</dbReference>
<dbReference type="NCBIfam" id="NF009373">
    <property type="entry name" value="PRK12736.1"/>
    <property type="match status" value="1"/>
</dbReference>
<dbReference type="NCBIfam" id="NF009372">
    <property type="entry name" value="PRK12735.1"/>
    <property type="match status" value="1"/>
</dbReference>
<dbReference type="Pfam" id="PF03144">
    <property type="entry name" value="GTP_EFTU_D2"/>
    <property type="match status" value="1"/>
</dbReference>
<dbReference type="Gene3D" id="3.40.50.300">
    <property type="entry name" value="P-loop containing nucleotide triphosphate hydrolases"/>
    <property type="match status" value="1"/>
</dbReference>
<comment type="similarity">
    <text evidence="1 10">Belongs to the TRAFAC class translation factor GTPase superfamily. Classic translation factor GTPase family. EF-Tu/EF-1A subfamily.</text>
</comment>
<evidence type="ECO:0000313" key="15">
    <source>
        <dbReference type="Proteomes" id="UP000256709"/>
    </source>
</evidence>
<evidence type="ECO:0000313" key="12">
    <source>
        <dbReference type="EMBL" id="RFA07358.1"/>
    </source>
</evidence>
<evidence type="ECO:0000256" key="2">
    <source>
        <dbReference type="ARBA" id="ARBA00022490"/>
    </source>
</evidence>